<reference evidence="1 2" key="1">
    <citation type="submission" date="2019-07" db="EMBL/GenBank/DDBJ databases">
        <title>Whole genome shotgun sequence of Asaia bogorensis NBRC 16594.</title>
        <authorList>
            <person name="Hosoyama A."/>
            <person name="Uohara A."/>
            <person name="Ohji S."/>
            <person name="Ichikawa N."/>
        </authorList>
    </citation>
    <scope>NUCLEOTIDE SEQUENCE [LARGE SCALE GENOMIC DNA]</scope>
    <source>
        <strain evidence="1 2">NBRC 16594</strain>
    </source>
</reference>
<accession>A0AAN4R0K9</accession>
<gene>
    <name evidence="1" type="ORF">ABO01nite_05550</name>
</gene>
<dbReference type="AlphaFoldDB" id="A0AAN4R0K9"/>
<protein>
    <submittedName>
        <fullName evidence="1">Uncharacterized protein</fullName>
    </submittedName>
</protein>
<comment type="caution">
    <text evidence="1">The sequence shown here is derived from an EMBL/GenBank/DDBJ whole genome shotgun (WGS) entry which is preliminary data.</text>
</comment>
<dbReference type="Proteomes" id="UP000321287">
    <property type="component" value="Unassembled WGS sequence"/>
</dbReference>
<proteinExistence type="predicted"/>
<keyword evidence="2" id="KW-1185">Reference proteome</keyword>
<organism evidence="1 2">
    <name type="scientific">Asaia bogorensis NBRC 16594</name>
    <dbReference type="NCBI Taxonomy" id="1231624"/>
    <lineage>
        <taxon>Bacteria</taxon>
        <taxon>Pseudomonadati</taxon>
        <taxon>Pseudomonadota</taxon>
        <taxon>Alphaproteobacteria</taxon>
        <taxon>Acetobacterales</taxon>
        <taxon>Acetobacteraceae</taxon>
        <taxon>Asaia</taxon>
    </lineage>
</organism>
<evidence type="ECO:0000313" key="2">
    <source>
        <dbReference type="Proteomes" id="UP000321287"/>
    </source>
</evidence>
<dbReference type="EMBL" id="BJVS01000001">
    <property type="protein sequence ID" value="GEL52548.1"/>
    <property type="molecule type" value="Genomic_DNA"/>
</dbReference>
<name>A0AAN4R0K9_9PROT</name>
<evidence type="ECO:0000313" key="1">
    <source>
        <dbReference type="EMBL" id="GEL52548.1"/>
    </source>
</evidence>
<sequence>MLDMIGRKLEIVPPRVKQVGVNPSSSQAAQRAHSTPLQVAYGKGNALLAGERECVYGQCDAHTLPRLTL</sequence>